<dbReference type="Pfam" id="PF24883">
    <property type="entry name" value="NPHP3_N"/>
    <property type="match status" value="1"/>
</dbReference>
<organism evidence="3 4">
    <name type="scientific">Podospora australis</name>
    <dbReference type="NCBI Taxonomy" id="1536484"/>
    <lineage>
        <taxon>Eukaryota</taxon>
        <taxon>Fungi</taxon>
        <taxon>Dikarya</taxon>
        <taxon>Ascomycota</taxon>
        <taxon>Pezizomycotina</taxon>
        <taxon>Sordariomycetes</taxon>
        <taxon>Sordariomycetidae</taxon>
        <taxon>Sordariales</taxon>
        <taxon>Podosporaceae</taxon>
        <taxon>Podospora</taxon>
    </lineage>
</organism>
<keyword evidence="4" id="KW-1185">Reference proteome</keyword>
<dbReference type="InterPro" id="IPR015943">
    <property type="entry name" value="WD40/YVTN_repeat-like_dom_sf"/>
</dbReference>
<reference evidence="3" key="1">
    <citation type="journal article" date="2023" name="Mol. Phylogenet. Evol.">
        <title>Genome-scale phylogeny and comparative genomics of the fungal order Sordariales.</title>
        <authorList>
            <person name="Hensen N."/>
            <person name="Bonometti L."/>
            <person name="Westerberg I."/>
            <person name="Brannstrom I.O."/>
            <person name="Guillou S."/>
            <person name="Cros-Aarteil S."/>
            <person name="Calhoun S."/>
            <person name="Haridas S."/>
            <person name="Kuo A."/>
            <person name="Mondo S."/>
            <person name="Pangilinan J."/>
            <person name="Riley R."/>
            <person name="LaButti K."/>
            <person name="Andreopoulos B."/>
            <person name="Lipzen A."/>
            <person name="Chen C."/>
            <person name="Yan M."/>
            <person name="Daum C."/>
            <person name="Ng V."/>
            <person name="Clum A."/>
            <person name="Steindorff A."/>
            <person name="Ohm R.A."/>
            <person name="Martin F."/>
            <person name="Silar P."/>
            <person name="Natvig D.O."/>
            <person name="Lalanne C."/>
            <person name="Gautier V."/>
            <person name="Ament-Velasquez S.L."/>
            <person name="Kruys A."/>
            <person name="Hutchinson M.I."/>
            <person name="Powell A.J."/>
            <person name="Barry K."/>
            <person name="Miller A.N."/>
            <person name="Grigoriev I.V."/>
            <person name="Debuchy R."/>
            <person name="Gladieux P."/>
            <person name="Hiltunen Thoren M."/>
            <person name="Johannesson H."/>
        </authorList>
    </citation>
    <scope>NUCLEOTIDE SEQUENCE</scope>
    <source>
        <strain evidence="3">PSN309</strain>
    </source>
</reference>
<dbReference type="InterPro" id="IPR001680">
    <property type="entry name" value="WD40_rpt"/>
</dbReference>
<dbReference type="InterPro" id="IPR056884">
    <property type="entry name" value="NPHP3-like_N"/>
</dbReference>
<evidence type="ECO:0000256" key="1">
    <source>
        <dbReference type="ARBA" id="ARBA00022737"/>
    </source>
</evidence>
<dbReference type="Pfam" id="PF00400">
    <property type="entry name" value="WD40"/>
    <property type="match status" value="2"/>
</dbReference>
<name>A0AAN7AC37_9PEZI</name>
<dbReference type="Proteomes" id="UP001302126">
    <property type="component" value="Unassembled WGS sequence"/>
</dbReference>
<dbReference type="SUPFAM" id="SSF50998">
    <property type="entry name" value="Quinoprotein alcohol dehydrogenase-like"/>
    <property type="match status" value="1"/>
</dbReference>
<dbReference type="EMBL" id="MU864574">
    <property type="protein sequence ID" value="KAK4183141.1"/>
    <property type="molecule type" value="Genomic_DNA"/>
</dbReference>
<gene>
    <name evidence="3" type="ORF">QBC35DRAFT_478452</name>
</gene>
<evidence type="ECO:0000259" key="2">
    <source>
        <dbReference type="Pfam" id="PF24883"/>
    </source>
</evidence>
<protein>
    <recommendedName>
        <fullName evidence="2">Nephrocystin 3-like N-terminal domain-containing protein</fullName>
    </recommendedName>
</protein>
<keyword evidence="1" id="KW-0677">Repeat</keyword>
<evidence type="ECO:0000313" key="4">
    <source>
        <dbReference type="Proteomes" id="UP001302126"/>
    </source>
</evidence>
<dbReference type="AlphaFoldDB" id="A0AAN7AC37"/>
<proteinExistence type="predicted"/>
<comment type="caution">
    <text evidence="3">The sequence shown here is derived from an EMBL/GenBank/DDBJ whole genome shotgun (WGS) entry which is preliminary data.</text>
</comment>
<sequence length="675" mass="76211">MQKSYHGFRCNRMLLSSGFMENPEQAFGDGTTVIYYFCRYSQADRSSEILKTIVLQLMKAHPDMVRVIYNSYVQTHREPSVRVLKMMLSGTPDHPGLLTAASPCRIILDGVDECPSQEQKFVIQDMLQLLSVEAAQNCKLLVCSGEMPEIARIMRKMKRLGMVLWARLVLDSLSDVDTLRELYDAIEAMPKELSNLYNKILTSMTEQKGERVAHRVLKILGWLVYAKRPLKSHEILHAVALTMESPVLDSWDVLDDSAIERCKPHIELLPDGSVGLIHFTAEEYLRERLRLDPTNDQVFHRTIALSCLLALCNGLDLLLPEIAEEHRLYSVASGSNAILLYAIDFWLDHLLGNEGADKHACFVKQYSQCSYACRFSPCTRALAGFPSETLSVTHERLHVRKLFCVHNDCPRGRIGFQNQRGLDAHTKEYHEKGGVLVPPRVRKVPSDILHITPRQPDRSQELASLIKEVPSDRDRPQVSKPNRVIYNADMPTAEKFSSTLTFKWNAVIASTDISPDTSLVAFGSNGQATIFDVNTSAVLYRWTGDFDVEEKIWNHRSDTIIMCSGHEKDIYDVCYYPDGQFVVSVGSDECTPFKPVVWNSLTPPAHDSLSGVAVSKNRRFLATASLDKNAYLFEPEPNWKDLKSSTQLGMPIPNMKSLNYHTASHDITLLPAHQT</sequence>
<reference evidence="3" key="2">
    <citation type="submission" date="2023-05" db="EMBL/GenBank/DDBJ databases">
        <authorList>
            <consortium name="Lawrence Berkeley National Laboratory"/>
            <person name="Steindorff A."/>
            <person name="Hensen N."/>
            <person name="Bonometti L."/>
            <person name="Westerberg I."/>
            <person name="Brannstrom I.O."/>
            <person name="Guillou S."/>
            <person name="Cros-Aarteil S."/>
            <person name="Calhoun S."/>
            <person name="Haridas S."/>
            <person name="Kuo A."/>
            <person name="Mondo S."/>
            <person name="Pangilinan J."/>
            <person name="Riley R."/>
            <person name="Labutti K."/>
            <person name="Andreopoulos B."/>
            <person name="Lipzen A."/>
            <person name="Chen C."/>
            <person name="Yanf M."/>
            <person name="Daum C."/>
            <person name="Ng V."/>
            <person name="Clum A."/>
            <person name="Ohm R."/>
            <person name="Martin F."/>
            <person name="Silar P."/>
            <person name="Natvig D."/>
            <person name="Lalanne C."/>
            <person name="Gautier V."/>
            <person name="Ament-Velasquez S.L."/>
            <person name="Kruys A."/>
            <person name="Hutchinson M.I."/>
            <person name="Powell A.J."/>
            <person name="Barry K."/>
            <person name="Miller A.N."/>
            <person name="Grigoriev I.V."/>
            <person name="Debuchy R."/>
            <person name="Gladieux P."/>
            <person name="Thoren M.H."/>
            <person name="Johannesson H."/>
        </authorList>
    </citation>
    <scope>NUCLEOTIDE SEQUENCE</scope>
    <source>
        <strain evidence="3">PSN309</strain>
    </source>
</reference>
<accession>A0AAN7AC37</accession>
<evidence type="ECO:0000313" key="3">
    <source>
        <dbReference type="EMBL" id="KAK4183141.1"/>
    </source>
</evidence>
<dbReference type="PANTHER" id="PTHR10039">
    <property type="entry name" value="AMELOGENIN"/>
    <property type="match status" value="1"/>
</dbReference>
<dbReference type="Gene3D" id="2.130.10.10">
    <property type="entry name" value="YVTN repeat-like/Quinoprotein amine dehydrogenase"/>
    <property type="match status" value="1"/>
</dbReference>
<dbReference type="SMART" id="SM00320">
    <property type="entry name" value="WD40"/>
    <property type="match status" value="3"/>
</dbReference>
<dbReference type="InterPro" id="IPR011047">
    <property type="entry name" value="Quinoprotein_ADH-like_sf"/>
</dbReference>
<dbReference type="PANTHER" id="PTHR10039:SF14">
    <property type="entry name" value="NACHT DOMAIN-CONTAINING PROTEIN"/>
    <property type="match status" value="1"/>
</dbReference>
<feature type="domain" description="Nephrocystin 3-like N-terminal" evidence="2">
    <location>
        <begin position="29"/>
        <end position="144"/>
    </location>
</feature>